<feature type="binding site" evidence="3">
    <location>
        <position position="132"/>
    </location>
    <ligand>
        <name>N(2)-acetyl-L-ornithine</name>
        <dbReference type="ChEBI" id="CHEBI:57805"/>
    </ligand>
</feature>
<dbReference type="InterPro" id="IPR015424">
    <property type="entry name" value="PyrdxlP-dep_Trfase"/>
</dbReference>
<feature type="binding site" evidence="3">
    <location>
        <position position="271"/>
    </location>
    <ligand>
        <name>N(2)-acetyl-L-ornithine</name>
        <dbReference type="ChEBI" id="CHEBI:57805"/>
    </ligand>
</feature>
<feature type="modified residue" description="N6-(pyridoxal phosphate)lysine" evidence="3">
    <location>
        <position position="243"/>
    </location>
</feature>
<evidence type="ECO:0000256" key="2">
    <source>
        <dbReference type="ARBA" id="ARBA00022898"/>
    </source>
</evidence>
<comment type="subcellular location">
    <subcellularLocation>
        <location evidence="3">Cytoplasm</location>
    </subcellularLocation>
</comment>
<dbReference type="GO" id="GO:0005737">
    <property type="term" value="C:cytoplasm"/>
    <property type="evidence" value="ECO:0007669"/>
    <property type="project" value="UniProtKB-SubCell"/>
</dbReference>
<feature type="binding site" evidence="3">
    <location>
        <begin position="214"/>
        <end position="217"/>
    </location>
    <ligand>
        <name>pyridoxal 5'-phosphate</name>
        <dbReference type="ChEBI" id="CHEBI:597326"/>
    </ligand>
</feature>
<comment type="catalytic activity">
    <reaction evidence="3">
        <text>N(2)-acetyl-L-ornithine + 2-oxoglutarate = N-acetyl-L-glutamate 5-semialdehyde + L-glutamate</text>
        <dbReference type="Rhea" id="RHEA:18049"/>
        <dbReference type="ChEBI" id="CHEBI:16810"/>
        <dbReference type="ChEBI" id="CHEBI:29123"/>
        <dbReference type="ChEBI" id="CHEBI:29985"/>
        <dbReference type="ChEBI" id="CHEBI:57805"/>
        <dbReference type="EC" id="2.6.1.11"/>
    </reaction>
</comment>
<name>A3VEZ3_9RHOB</name>
<feature type="binding site" evidence="3">
    <location>
        <begin position="96"/>
        <end position="97"/>
    </location>
    <ligand>
        <name>pyridoxal 5'-phosphate</name>
        <dbReference type="ChEBI" id="CHEBI:597326"/>
    </ligand>
</feature>
<dbReference type="PANTHER" id="PTHR11986">
    <property type="entry name" value="AMINOTRANSFERASE CLASS III"/>
    <property type="match status" value="1"/>
</dbReference>
<organism evidence="4 5">
    <name type="scientific">Maritimibacter alkaliphilus HTCC2654</name>
    <dbReference type="NCBI Taxonomy" id="314271"/>
    <lineage>
        <taxon>Bacteria</taxon>
        <taxon>Pseudomonadati</taxon>
        <taxon>Pseudomonadota</taxon>
        <taxon>Alphaproteobacteria</taxon>
        <taxon>Rhodobacterales</taxon>
        <taxon>Roseobacteraceae</taxon>
        <taxon>Maritimibacter</taxon>
    </lineage>
</organism>
<comment type="miscellaneous">
    <text evidence="3">May also have succinyldiaminopimelate aminotransferase activity, thus carrying out the corresponding step in lysine biosynthesis.</text>
</comment>
<feature type="binding site" evidence="3">
    <location>
        <position position="272"/>
    </location>
    <ligand>
        <name>pyridoxal 5'-phosphate</name>
        <dbReference type="ChEBI" id="CHEBI:597326"/>
    </ligand>
</feature>
<dbReference type="GO" id="GO:0030170">
    <property type="term" value="F:pyridoxal phosphate binding"/>
    <property type="evidence" value="ECO:0007669"/>
    <property type="project" value="InterPro"/>
</dbReference>
<dbReference type="UniPathway" id="UPA00068">
    <property type="reaction ID" value="UER00109"/>
</dbReference>
<dbReference type="EMBL" id="AAMT01000006">
    <property type="protein sequence ID" value="EAQ12908.1"/>
    <property type="molecule type" value="Genomic_DNA"/>
</dbReference>
<accession>A3VEZ3</accession>
<dbReference type="OrthoDB" id="9801834at2"/>
<evidence type="ECO:0000313" key="5">
    <source>
        <dbReference type="Proteomes" id="UP000002931"/>
    </source>
</evidence>
<dbReference type="SUPFAM" id="SSF53383">
    <property type="entry name" value="PLP-dependent transferases"/>
    <property type="match status" value="1"/>
</dbReference>
<dbReference type="PIRSF" id="PIRSF000521">
    <property type="entry name" value="Transaminase_4ab_Lys_Orn"/>
    <property type="match status" value="1"/>
</dbReference>
<dbReference type="FunFam" id="3.40.640.10:FF:000004">
    <property type="entry name" value="Acetylornithine aminotransferase"/>
    <property type="match status" value="1"/>
</dbReference>
<reference evidence="4 5" key="1">
    <citation type="journal article" date="2010" name="J. Bacteriol.">
        <title>Genome sequences of Pelagibaca bermudensis HTCC2601T and Maritimibacter alkaliphilus HTCC2654T, the type strains of two marine Roseobacter genera.</title>
        <authorList>
            <person name="Thrash J.C."/>
            <person name="Cho J.C."/>
            <person name="Ferriera S."/>
            <person name="Johnson J."/>
            <person name="Vergin K.L."/>
            <person name="Giovannoni S.J."/>
        </authorList>
    </citation>
    <scope>NUCLEOTIDE SEQUENCE [LARGE SCALE GENOMIC DNA]</scope>
    <source>
        <strain evidence="4 5">HTCC2654</strain>
    </source>
</reference>
<dbReference type="Gene3D" id="3.40.640.10">
    <property type="entry name" value="Type I PLP-dependent aspartate aminotransferase-like (Major domain)"/>
    <property type="match status" value="1"/>
</dbReference>
<proteinExistence type="inferred from homology"/>
<dbReference type="InterPro" id="IPR050103">
    <property type="entry name" value="Class-III_PLP-dep_AT"/>
</dbReference>
<keyword evidence="3 4" id="KW-0808">Transferase</keyword>
<dbReference type="PANTHER" id="PTHR11986:SF113">
    <property type="entry name" value="SUCCINYLORNITHINE TRANSAMINASE"/>
    <property type="match status" value="1"/>
</dbReference>
<keyword evidence="5" id="KW-1185">Reference proteome</keyword>
<evidence type="ECO:0000256" key="1">
    <source>
        <dbReference type="ARBA" id="ARBA00022576"/>
    </source>
</evidence>
<dbReference type="Gene3D" id="3.90.1150.10">
    <property type="entry name" value="Aspartate Aminotransferase, domain 1"/>
    <property type="match status" value="1"/>
</dbReference>
<dbReference type="Pfam" id="PF00202">
    <property type="entry name" value="Aminotran_3"/>
    <property type="match status" value="1"/>
</dbReference>
<dbReference type="InterPro" id="IPR015422">
    <property type="entry name" value="PyrdxlP-dep_Trfase_small"/>
</dbReference>
<evidence type="ECO:0000256" key="3">
    <source>
        <dbReference type="HAMAP-Rule" id="MF_01107"/>
    </source>
</evidence>
<dbReference type="AlphaFoldDB" id="A3VEZ3"/>
<feature type="binding site" evidence="3">
    <location>
        <position position="129"/>
    </location>
    <ligand>
        <name>pyridoxal 5'-phosphate</name>
        <dbReference type="ChEBI" id="CHEBI:597326"/>
    </ligand>
</feature>
<comment type="pathway">
    <text evidence="3">Amino-acid biosynthesis; L-arginine biosynthesis; N(2)-acetyl-L-ornithine from L-glutamate: step 4/4.</text>
</comment>
<dbReference type="GO" id="GO:0006526">
    <property type="term" value="P:L-arginine biosynthetic process"/>
    <property type="evidence" value="ECO:0007669"/>
    <property type="project" value="UniProtKB-UniRule"/>
</dbReference>
<dbReference type="Proteomes" id="UP000002931">
    <property type="component" value="Unassembled WGS sequence"/>
</dbReference>
<comment type="subunit">
    <text evidence="3">Homodimer.</text>
</comment>
<dbReference type="HAMAP" id="MF_01107">
    <property type="entry name" value="ArgD_aminotrans_3"/>
    <property type="match status" value="1"/>
</dbReference>
<keyword evidence="2 3" id="KW-0663">Pyridoxal phosphate</keyword>
<dbReference type="HOGENOM" id="CLU_016922_10_1_5"/>
<dbReference type="GO" id="GO:0042802">
    <property type="term" value="F:identical protein binding"/>
    <property type="evidence" value="ECO:0007669"/>
    <property type="project" value="TreeGrafter"/>
</dbReference>
<dbReference type="EC" id="2.6.1.11" evidence="3"/>
<dbReference type="eggNOG" id="COG4992">
    <property type="taxonomic scope" value="Bacteria"/>
</dbReference>
<dbReference type="CDD" id="cd00610">
    <property type="entry name" value="OAT_like"/>
    <property type="match status" value="1"/>
</dbReference>
<dbReference type="InterPro" id="IPR004636">
    <property type="entry name" value="AcOrn/SuccOrn_fam"/>
</dbReference>
<comment type="similarity">
    <text evidence="3">Belongs to the class-III pyridoxal-phosphate-dependent aminotransferase family. ArgD subfamily.</text>
</comment>
<keyword evidence="3" id="KW-0963">Cytoplasm</keyword>
<keyword evidence="3" id="KW-0028">Amino-acid biosynthesis</keyword>
<comment type="caution">
    <text evidence="4">The sequence shown here is derived from an EMBL/GenBank/DDBJ whole genome shotgun (WGS) entry which is preliminary data.</text>
</comment>
<evidence type="ECO:0000313" key="4">
    <source>
        <dbReference type="EMBL" id="EAQ12908.1"/>
    </source>
</evidence>
<dbReference type="NCBIfam" id="NF002325">
    <property type="entry name" value="PRK01278.1"/>
    <property type="match status" value="1"/>
</dbReference>
<protein>
    <recommendedName>
        <fullName evidence="3">Acetylornithine aminotransferase</fullName>
        <shortName evidence="3">ACOAT</shortName>
        <ecNumber evidence="3">2.6.1.11</ecNumber>
    </recommendedName>
</protein>
<sequence>MIPSVLPTYARAKLNFVKGEGSWLIEEGGDRYLDLGAGIAVNALGHANPDLIGALTAQAHKLWHVSNLYEIPGQKVLADKLVEASFADTVFFTNSGTEAAELAIKMSRKYHYDRGDTDRVEIITFSGCFHGRSTGAIAASGAEKMVKGFGPLMPGFVHLDFGDHDALRAAVTEKTAAILIEPVQGEGGIRPVPDQCLKGLRDLCDETGTLLIFDEVQCGVGRTGKFFAHEWAGVTPDICMSAKGIGGGFPLGAVLATEDAASGMVVGTHGSTYGGNPLAMAVGIKMVDVVTGNGFLDDVNRKAGLLRQKLEGLTDAHPDIFDSVRGVGLMLGLKCKVAPADLVAAGYDAHVITVPAADNVVRLLPPLNITDEDIAEGVARLDAAAMALEAKA</sequence>
<dbReference type="InterPro" id="IPR005814">
    <property type="entry name" value="Aminotrans_3"/>
</dbReference>
<dbReference type="GO" id="GO:0003992">
    <property type="term" value="F:N2-acetyl-L-ornithine:2-oxoglutarate 5-aminotransferase activity"/>
    <property type="evidence" value="ECO:0007669"/>
    <property type="project" value="UniProtKB-UniRule"/>
</dbReference>
<gene>
    <name evidence="3" type="primary">argD</name>
    <name evidence="4" type="ORF">RB2654_10438</name>
</gene>
<dbReference type="STRING" id="314271.RB2654_10438"/>
<keyword evidence="1 3" id="KW-0032">Aminotransferase</keyword>
<keyword evidence="3" id="KW-0055">Arginine biosynthesis</keyword>
<dbReference type="InterPro" id="IPR015421">
    <property type="entry name" value="PyrdxlP-dep_Trfase_major"/>
</dbReference>
<dbReference type="RefSeq" id="WP_008331286.1">
    <property type="nucleotide sequence ID" value="NZ_CH902578.1"/>
</dbReference>
<comment type="cofactor">
    <cofactor evidence="3">
        <name>pyridoxal 5'-phosphate</name>
        <dbReference type="ChEBI" id="CHEBI:597326"/>
    </cofactor>
    <text evidence="3">Binds 1 pyridoxal phosphate per subunit.</text>
</comment>
<dbReference type="NCBIfam" id="TIGR00707">
    <property type="entry name" value="argD"/>
    <property type="match status" value="1"/>
</dbReference>